<gene>
    <name evidence="2" type="ORF">SFRICE_008827</name>
</gene>
<feature type="region of interest" description="Disordered" evidence="1">
    <location>
        <begin position="217"/>
        <end position="240"/>
    </location>
</feature>
<evidence type="ECO:0000313" key="2">
    <source>
        <dbReference type="EMBL" id="SOQ44715.1"/>
    </source>
</evidence>
<proteinExistence type="predicted"/>
<accession>A0A2H1VV43</accession>
<reference evidence="2" key="1">
    <citation type="submission" date="2016-07" db="EMBL/GenBank/DDBJ databases">
        <authorList>
            <person name="Bretaudeau A."/>
        </authorList>
    </citation>
    <scope>NUCLEOTIDE SEQUENCE</scope>
    <source>
        <strain evidence="2">Rice</strain>
        <tissue evidence="2">Whole body</tissue>
    </source>
</reference>
<name>A0A2H1VV43_SPOFR</name>
<organism evidence="2">
    <name type="scientific">Spodoptera frugiperda</name>
    <name type="common">Fall armyworm</name>
    <dbReference type="NCBI Taxonomy" id="7108"/>
    <lineage>
        <taxon>Eukaryota</taxon>
        <taxon>Metazoa</taxon>
        <taxon>Ecdysozoa</taxon>
        <taxon>Arthropoda</taxon>
        <taxon>Hexapoda</taxon>
        <taxon>Insecta</taxon>
        <taxon>Pterygota</taxon>
        <taxon>Neoptera</taxon>
        <taxon>Endopterygota</taxon>
        <taxon>Lepidoptera</taxon>
        <taxon>Glossata</taxon>
        <taxon>Ditrysia</taxon>
        <taxon>Noctuoidea</taxon>
        <taxon>Noctuidae</taxon>
        <taxon>Amphipyrinae</taxon>
        <taxon>Spodoptera</taxon>
    </lineage>
</organism>
<protein>
    <submittedName>
        <fullName evidence="2">SFRICE_008827</fullName>
    </submittedName>
</protein>
<evidence type="ECO:0000256" key="1">
    <source>
        <dbReference type="SAM" id="MobiDB-lite"/>
    </source>
</evidence>
<dbReference type="AlphaFoldDB" id="A0A2H1VV43"/>
<dbReference type="EMBL" id="ODYU01004636">
    <property type="protein sequence ID" value="SOQ44715.1"/>
    <property type="molecule type" value="Genomic_DNA"/>
</dbReference>
<sequence length="347" mass="39067">MRVWAAGRFQPAGVEVNRGGLCSPVYEQTDHLMVSNRRRPWTPETLEALQVRCRPFCGRAMLWLDRSDTTASQKTDVKQRLRYRFLSERNHPLTSPVLGEARGSVRLLLTKNHPVPTPAFRAGAPLVNEQPDHLMVSNRRRPWTLASSETLQGEDHPMTSLALGEARGSVRLLMTKNHPVPTPAFRAGAPVNPLGSPQLRLVVSLLPYTGHISRLRATTETFSENRKKPSNTLPDPGIEPETPCPAVAIAPTRPTKQLLRFTKLELIASLVKWSQIRLLDKRSRVRFPGRAKHYWDFYARSLELCPVYGNSLAPYYMGLITQMVISGCTLYSGIKCRNVQFCLPLWG</sequence>